<evidence type="ECO:0000256" key="1">
    <source>
        <dbReference type="SAM" id="MobiDB-lite"/>
    </source>
</evidence>
<sequence>MTNIKLITGSIAALSLLANCALAETVYEPAEYQPRNSYTASEFKITPANRPHNSPAAPAVAITQVEPSSPQIRPSATGDEGKSSRSDIAAGTMAQQPELATGKASAAVGASSNSPSNDLLYPGIVLLGVLMFWLVSKKRLRNTSLFTAGKPATSESCTTVLTGVERYLQRYNSKKTGVEKYLEKHTKATKPTGVAKYLAKQVVRDKTTA</sequence>
<feature type="transmembrane region" description="Helical" evidence="2">
    <location>
        <begin position="119"/>
        <end position="136"/>
    </location>
</feature>
<reference evidence="4 5" key="1">
    <citation type="submission" date="2016-03" db="EMBL/GenBank/DDBJ databases">
        <authorList>
            <person name="Ploux O."/>
        </authorList>
    </citation>
    <scope>NUCLEOTIDE SEQUENCE [LARGE SCALE GENOMIC DNA]</scope>
    <source>
        <strain evidence="4 5">R-45370</strain>
    </source>
</reference>
<keyword evidence="5" id="KW-1185">Reference proteome</keyword>
<feature type="compositionally biased region" description="Polar residues" evidence="1">
    <location>
        <begin position="65"/>
        <end position="74"/>
    </location>
</feature>
<dbReference type="OrthoDB" id="10019016at2"/>
<feature type="region of interest" description="Disordered" evidence="1">
    <location>
        <begin position="63"/>
        <end position="86"/>
    </location>
</feature>
<organism evidence="4 5">
    <name type="scientific">Methylomonas lenta</name>
    <dbReference type="NCBI Taxonomy" id="980561"/>
    <lineage>
        <taxon>Bacteria</taxon>
        <taxon>Pseudomonadati</taxon>
        <taxon>Pseudomonadota</taxon>
        <taxon>Gammaproteobacteria</taxon>
        <taxon>Methylococcales</taxon>
        <taxon>Methylococcaceae</taxon>
        <taxon>Methylomonas</taxon>
    </lineage>
</organism>
<accession>A0A177NS92</accession>
<gene>
    <name evidence="4" type="ORF">A1359_03505</name>
</gene>
<evidence type="ECO:0000313" key="4">
    <source>
        <dbReference type="EMBL" id="OAI20089.1"/>
    </source>
</evidence>
<dbReference type="AlphaFoldDB" id="A0A177NS92"/>
<protein>
    <recommendedName>
        <fullName evidence="6">PEP-CTERM protein-sorting domain-containing protein</fullName>
    </recommendedName>
</protein>
<dbReference type="Proteomes" id="UP000078476">
    <property type="component" value="Unassembled WGS sequence"/>
</dbReference>
<keyword evidence="2" id="KW-1133">Transmembrane helix</keyword>
<keyword evidence="2" id="KW-0812">Transmembrane</keyword>
<dbReference type="RefSeq" id="WP_066978302.1">
    <property type="nucleotide sequence ID" value="NZ_LUUI01000055.1"/>
</dbReference>
<evidence type="ECO:0008006" key="6">
    <source>
        <dbReference type="Google" id="ProtNLM"/>
    </source>
</evidence>
<evidence type="ECO:0000313" key="5">
    <source>
        <dbReference type="Proteomes" id="UP000078476"/>
    </source>
</evidence>
<evidence type="ECO:0000256" key="2">
    <source>
        <dbReference type="SAM" id="Phobius"/>
    </source>
</evidence>
<evidence type="ECO:0000256" key="3">
    <source>
        <dbReference type="SAM" id="SignalP"/>
    </source>
</evidence>
<keyword evidence="3" id="KW-0732">Signal</keyword>
<proteinExistence type="predicted"/>
<keyword evidence="2" id="KW-0472">Membrane</keyword>
<name>A0A177NS92_9GAMM</name>
<feature type="chain" id="PRO_5008069479" description="PEP-CTERM protein-sorting domain-containing protein" evidence="3">
    <location>
        <begin position="24"/>
        <end position="209"/>
    </location>
</feature>
<feature type="signal peptide" evidence="3">
    <location>
        <begin position="1"/>
        <end position="23"/>
    </location>
</feature>
<comment type="caution">
    <text evidence="4">The sequence shown here is derived from an EMBL/GenBank/DDBJ whole genome shotgun (WGS) entry which is preliminary data.</text>
</comment>
<dbReference type="EMBL" id="LUUI01000055">
    <property type="protein sequence ID" value="OAI20089.1"/>
    <property type="molecule type" value="Genomic_DNA"/>
</dbReference>